<dbReference type="Pfam" id="PF12771">
    <property type="entry name" value="SusD-like_2"/>
    <property type="match status" value="1"/>
</dbReference>
<proteinExistence type="predicted"/>
<dbReference type="SUPFAM" id="SSF48452">
    <property type="entry name" value="TPR-like"/>
    <property type="match status" value="1"/>
</dbReference>
<name>A0AA97EJ76_9FLAO</name>
<dbReference type="KEGG" id="hws:RNZ46_09455"/>
<keyword evidence="3" id="KW-1185">Reference proteome</keyword>
<feature type="chain" id="PRO_5041638662" evidence="1">
    <location>
        <begin position="21"/>
        <end position="479"/>
    </location>
</feature>
<dbReference type="AlphaFoldDB" id="A0AA97EJ76"/>
<feature type="signal peptide" evidence="1">
    <location>
        <begin position="1"/>
        <end position="20"/>
    </location>
</feature>
<dbReference type="RefSeq" id="WP_316981966.1">
    <property type="nucleotide sequence ID" value="NZ_CP136521.1"/>
</dbReference>
<evidence type="ECO:0000256" key="1">
    <source>
        <dbReference type="SAM" id="SignalP"/>
    </source>
</evidence>
<organism evidence="2 3">
    <name type="scientific">Hwangdonia lutea</name>
    <dbReference type="NCBI Taxonomy" id="3075823"/>
    <lineage>
        <taxon>Bacteria</taxon>
        <taxon>Pseudomonadati</taxon>
        <taxon>Bacteroidota</taxon>
        <taxon>Flavobacteriia</taxon>
        <taxon>Flavobacteriales</taxon>
        <taxon>Flavobacteriaceae</taxon>
        <taxon>Hwangdonia</taxon>
    </lineage>
</organism>
<dbReference type="PROSITE" id="PS51257">
    <property type="entry name" value="PROKAR_LIPOPROTEIN"/>
    <property type="match status" value="1"/>
</dbReference>
<evidence type="ECO:0000313" key="2">
    <source>
        <dbReference type="EMBL" id="WOD42222.1"/>
    </source>
</evidence>
<dbReference type="Proteomes" id="UP001302486">
    <property type="component" value="Chromosome"/>
</dbReference>
<gene>
    <name evidence="2" type="ORF">RNZ46_09455</name>
</gene>
<keyword evidence="2" id="KW-0449">Lipoprotein</keyword>
<protein>
    <submittedName>
        <fullName evidence="2">SusD/RagB family nutrient-binding outer membrane lipoprotein</fullName>
    </submittedName>
</protein>
<accession>A0AA97EJ76</accession>
<dbReference type="Gene3D" id="1.25.40.390">
    <property type="match status" value="1"/>
</dbReference>
<dbReference type="InterPro" id="IPR041662">
    <property type="entry name" value="SusD-like_2"/>
</dbReference>
<reference evidence="3" key="1">
    <citation type="submission" date="2024-06" db="EMBL/GenBank/DDBJ databases">
        <title>Hwangdonia haimaensis gen. nov., sp. nov., a member of the family Flavobacteriaceae isolated from the haima cold seep.</title>
        <authorList>
            <person name="Li J."/>
        </authorList>
    </citation>
    <scope>NUCLEOTIDE SEQUENCE [LARGE SCALE GENOMIC DNA]</scope>
    <source>
        <strain evidence="3">SCSIO 19198</strain>
    </source>
</reference>
<evidence type="ECO:0000313" key="3">
    <source>
        <dbReference type="Proteomes" id="UP001302486"/>
    </source>
</evidence>
<sequence length="479" mass="53243">MKKVLLIVLSLSLVVTSCKSDELYENLNRDPKNPTQVAADFLYNSATKSLIDQVTSTNVNRNIYRLLAQYWTQTTYTDESNYDFVTRNIPQYHWSETYRDVLLDLKTSVEVVNNDEALSQSEKDARNAQAEILMIYAWQHLVDSFGDIPYSEALGEETLPAYDDAATIYTDLINRINAAIPNLSGSGYSSVDQLYGGDSASWVKFANSLKLRLGIRLTDVNPSLAQSTVESAVSGGVFTSNADNATIHYMSSTPNTNPLWVDLVQSGRADFVAANTIVDIMNNIDDPRRSEYFDQNLGSGVYTGGAYGDNNSFPNFTHIRGKDDNTYMHDPTFAANLLDFSEVSFYLAEAAERGYTVGGTAEEHYNNGIAASFEAWGSSDLATYMANPDVAYSTAPGTWKEKIGLQFWLAMYNRGFEGWTVWRKFDTPDLNIPVVSGSPVPTRYTYPVNEQNLNEANWEAASSAIGGDTQTTKLFWDVD</sequence>
<dbReference type="InterPro" id="IPR011990">
    <property type="entry name" value="TPR-like_helical_dom_sf"/>
</dbReference>
<keyword evidence="1" id="KW-0732">Signal</keyword>
<dbReference type="EMBL" id="CP136521">
    <property type="protein sequence ID" value="WOD42222.1"/>
    <property type="molecule type" value="Genomic_DNA"/>
</dbReference>